<evidence type="ECO:0000256" key="7">
    <source>
        <dbReference type="ARBA" id="ARBA00023004"/>
    </source>
</evidence>
<feature type="domain" description="2Fe-2S ferredoxin-type" evidence="10">
    <location>
        <begin position="262"/>
        <end position="348"/>
    </location>
</feature>
<evidence type="ECO:0000256" key="3">
    <source>
        <dbReference type="ARBA" id="ARBA00022714"/>
    </source>
</evidence>
<dbReference type="Pfam" id="PF00175">
    <property type="entry name" value="NAD_binding_1"/>
    <property type="match status" value="1"/>
</dbReference>
<dbReference type="SUPFAM" id="SSF54292">
    <property type="entry name" value="2Fe-2S ferredoxin-like"/>
    <property type="match status" value="1"/>
</dbReference>
<dbReference type="EMBL" id="BSFJ01000044">
    <property type="protein sequence ID" value="GLK74626.1"/>
    <property type="molecule type" value="Genomic_DNA"/>
</dbReference>
<keyword evidence="13" id="KW-1185">Reference proteome</keyword>
<comment type="cofactor">
    <cofactor evidence="1">
        <name>FAD</name>
        <dbReference type="ChEBI" id="CHEBI:57692"/>
    </cofactor>
</comment>
<evidence type="ECO:0000259" key="11">
    <source>
        <dbReference type="PROSITE" id="PS51384"/>
    </source>
</evidence>
<dbReference type="GO" id="GO:0051537">
    <property type="term" value="F:2 iron, 2 sulfur cluster binding"/>
    <property type="evidence" value="ECO:0007669"/>
    <property type="project" value="UniProtKB-KW"/>
</dbReference>
<dbReference type="Pfam" id="PF00111">
    <property type="entry name" value="Fer2"/>
    <property type="match status" value="1"/>
</dbReference>
<evidence type="ECO:0000256" key="9">
    <source>
        <dbReference type="ARBA" id="ARBA00061434"/>
    </source>
</evidence>
<dbReference type="Gene3D" id="3.40.50.80">
    <property type="entry name" value="Nucleotide-binding domain of ferredoxin-NADP reductase (FNR) module"/>
    <property type="match status" value="1"/>
</dbReference>
<evidence type="ECO:0000256" key="4">
    <source>
        <dbReference type="ARBA" id="ARBA00022723"/>
    </source>
</evidence>
<dbReference type="GO" id="GO:0016491">
    <property type="term" value="F:oxidoreductase activity"/>
    <property type="evidence" value="ECO:0007669"/>
    <property type="project" value="UniProtKB-KW"/>
</dbReference>
<dbReference type="InterPro" id="IPR036010">
    <property type="entry name" value="2Fe-2S_ferredoxin-like_sf"/>
</dbReference>
<keyword evidence="4" id="KW-0479">Metal-binding</keyword>
<dbReference type="InterPro" id="IPR008333">
    <property type="entry name" value="Cbr1-like_FAD-bd_dom"/>
</dbReference>
<evidence type="ECO:0000259" key="10">
    <source>
        <dbReference type="PROSITE" id="PS51085"/>
    </source>
</evidence>
<dbReference type="GO" id="GO:0046872">
    <property type="term" value="F:metal ion binding"/>
    <property type="evidence" value="ECO:0007669"/>
    <property type="project" value="UniProtKB-KW"/>
</dbReference>
<dbReference type="PANTHER" id="PTHR47354">
    <property type="entry name" value="NADH OXIDOREDUCTASE HCR"/>
    <property type="match status" value="1"/>
</dbReference>
<dbReference type="PROSITE" id="PS00197">
    <property type="entry name" value="2FE2S_FER_1"/>
    <property type="match status" value="1"/>
</dbReference>
<accession>A0A9W6JBU0</accession>
<dbReference type="InterPro" id="IPR001041">
    <property type="entry name" value="2Fe-2S_ferredoxin-type"/>
</dbReference>
<dbReference type="InterPro" id="IPR001433">
    <property type="entry name" value="OxRdtase_FAD/NAD-bd"/>
</dbReference>
<evidence type="ECO:0000313" key="13">
    <source>
        <dbReference type="Proteomes" id="UP001143370"/>
    </source>
</evidence>
<evidence type="ECO:0000256" key="8">
    <source>
        <dbReference type="ARBA" id="ARBA00023014"/>
    </source>
</evidence>
<evidence type="ECO:0000313" key="12">
    <source>
        <dbReference type="EMBL" id="GLK74626.1"/>
    </source>
</evidence>
<dbReference type="SUPFAM" id="SSF52343">
    <property type="entry name" value="Ferredoxin reductase-like, C-terminal NADP-linked domain"/>
    <property type="match status" value="1"/>
</dbReference>
<evidence type="ECO:0000256" key="1">
    <source>
        <dbReference type="ARBA" id="ARBA00001974"/>
    </source>
</evidence>
<sequence>MAPRDLRLACVGRRRETADVVTFVFRDVEGRPLRHLPGQAVTLALPLPGETVWRTFTVASTPTRPEVVELTIKAAPGGHATRWMHEALHPDIEIDARGPIGRFSIVHHHAPAFALISGGSGISPMMSMLRWMADRGESVDIVFLHAARTPADVLFAEELAALDRQMPNLRVVTLVGDVPIGQSWTGYRGMIDRRMLALMMPDLARREVFCCGPAGFMAAVARIHDAEGGQAEHFHIESFGASKAEESPREATSMPGALLEQPGTTLTIDGRAIATRPGTTVLAAARAGGIVLPTGCQEGMCGTCRVRKRGGEVEMTHKGGLSAREEREGYILACCSRLKGDVEVTTRT</sequence>
<keyword evidence="7" id="KW-0408">Iron</keyword>
<dbReference type="InterPro" id="IPR017927">
    <property type="entry name" value="FAD-bd_FR_type"/>
</dbReference>
<keyword evidence="8" id="KW-0411">Iron-sulfur</keyword>
<evidence type="ECO:0000256" key="6">
    <source>
        <dbReference type="ARBA" id="ARBA00023002"/>
    </source>
</evidence>
<dbReference type="InterPro" id="IPR050415">
    <property type="entry name" value="MRET"/>
</dbReference>
<dbReference type="PRINTS" id="PR00406">
    <property type="entry name" value="CYTB5RDTASE"/>
</dbReference>
<name>A0A9W6JBU0_9HYPH</name>
<keyword evidence="2" id="KW-0285">Flavoprotein</keyword>
<comment type="similarity">
    <text evidence="9">In the N-terminal section; belongs to the FAD-binding oxidoreductase type 6 family.</text>
</comment>
<dbReference type="CDD" id="cd00207">
    <property type="entry name" value="fer2"/>
    <property type="match status" value="1"/>
</dbReference>
<dbReference type="InterPro" id="IPR039261">
    <property type="entry name" value="FNR_nucleotide-bd"/>
</dbReference>
<dbReference type="PANTHER" id="PTHR47354:SF6">
    <property type="entry name" value="NADH OXIDOREDUCTASE HCR"/>
    <property type="match status" value="1"/>
</dbReference>
<keyword evidence="5" id="KW-0274">FAD</keyword>
<evidence type="ECO:0000256" key="5">
    <source>
        <dbReference type="ARBA" id="ARBA00022827"/>
    </source>
</evidence>
<reference evidence="12" key="2">
    <citation type="submission" date="2023-01" db="EMBL/GenBank/DDBJ databases">
        <authorList>
            <person name="Sun Q."/>
            <person name="Evtushenko L."/>
        </authorList>
    </citation>
    <scope>NUCLEOTIDE SEQUENCE</scope>
    <source>
        <strain evidence="12">VKM B-2484</strain>
    </source>
</reference>
<dbReference type="Gene3D" id="2.40.30.10">
    <property type="entry name" value="Translation factors"/>
    <property type="match status" value="1"/>
</dbReference>
<dbReference type="RefSeq" id="WP_213370313.1">
    <property type="nucleotide sequence ID" value="NZ_BSFJ01000044.1"/>
</dbReference>
<dbReference type="PROSITE" id="PS51085">
    <property type="entry name" value="2FE2S_FER_2"/>
    <property type="match status" value="1"/>
</dbReference>
<dbReference type="AlphaFoldDB" id="A0A9W6JBU0"/>
<dbReference type="InterPro" id="IPR012675">
    <property type="entry name" value="Beta-grasp_dom_sf"/>
</dbReference>
<keyword evidence="3" id="KW-0001">2Fe-2S</keyword>
<dbReference type="InterPro" id="IPR017938">
    <property type="entry name" value="Riboflavin_synthase-like_b-brl"/>
</dbReference>
<dbReference type="PROSITE" id="PS51384">
    <property type="entry name" value="FAD_FR"/>
    <property type="match status" value="1"/>
</dbReference>
<proteinExistence type="inferred from homology"/>
<dbReference type="Pfam" id="PF00970">
    <property type="entry name" value="FAD_binding_6"/>
    <property type="match status" value="1"/>
</dbReference>
<comment type="caution">
    <text evidence="12">The sequence shown here is derived from an EMBL/GenBank/DDBJ whole genome shotgun (WGS) entry which is preliminary data.</text>
</comment>
<dbReference type="Proteomes" id="UP001143370">
    <property type="component" value="Unassembled WGS sequence"/>
</dbReference>
<evidence type="ECO:0000256" key="2">
    <source>
        <dbReference type="ARBA" id="ARBA00022630"/>
    </source>
</evidence>
<dbReference type="InterPro" id="IPR006058">
    <property type="entry name" value="2Fe2S_fd_BS"/>
</dbReference>
<reference evidence="12" key="1">
    <citation type="journal article" date="2014" name="Int. J. Syst. Evol. Microbiol.">
        <title>Complete genome sequence of Corynebacterium casei LMG S-19264T (=DSM 44701T), isolated from a smear-ripened cheese.</title>
        <authorList>
            <consortium name="US DOE Joint Genome Institute (JGI-PGF)"/>
            <person name="Walter F."/>
            <person name="Albersmeier A."/>
            <person name="Kalinowski J."/>
            <person name="Ruckert C."/>
        </authorList>
    </citation>
    <scope>NUCLEOTIDE SEQUENCE</scope>
    <source>
        <strain evidence="12">VKM B-2484</strain>
    </source>
</reference>
<feature type="domain" description="FAD-binding FR-type" evidence="11">
    <location>
        <begin position="3"/>
        <end position="106"/>
    </location>
</feature>
<protein>
    <submittedName>
        <fullName evidence="12">Hybrid-cluster NAD(P)-dependent oxidoreductase</fullName>
    </submittedName>
</protein>
<organism evidence="12 13">
    <name type="scientific">Ancylobacter dichloromethanicus</name>
    <dbReference type="NCBI Taxonomy" id="518825"/>
    <lineage>
        <taxon>Bacteria</taxon>
        <taxon>Pseudomonadati</taxon>
        <taxon>Pseudomonadota</taxon>
        <taxon>Alphaproteobacteria</taxon>
        <taxon>Hyphomicrobiales</taxon>
        <taxon>Xanthobacteraceae</taxon>
        <taxon>Ancylobacter</taxon>
    </lineage>
</organism>
<dbReference type="SUPFAM" id="SSF63380">
    <property type="entry name" value="Riboflavin synthase domain-like"/>
    <property type="match status" value="1"/>
</dbReference>
<dbReference type="Gene3D" id="3.10.20.30">
    <property type="match status" value="1"/>
</dbReference>
<gene>
    <name evidence="12" type="ORF">GCM10017643_47440</name>
</gene>
<dbReference type="CDD" id="cd06215">
    <property type="entry name" value="FNR_iron_sulfur_binding_1"/>
    <property type="match status" value="1"/>
</dbReference>
<keyword evidence="6" id="KW-0560">Oxidoreductase</keyword>